<dbReference type="Proteomes" id="UP001162501">
    <property type="component" value="Chromosome 34"/>
</dbReference>
<name>A0ACB1MJQ7_RANTA</name>
<sequence>MLGGRTVNTQWHKAATPQPVSFTPTAVLQQGSEGPQSLRSGALERQLPKPALPRARAGPRGSCSGRKSALGKQRRAPLSTARATPAQHQRPSTAERERER</sequence>
<gene>
    <name evidence="1" type="ORF">MRATA1EN22A_LOCUS22285</name>
</gene>
<organism evidence="1 2">
    <name type="scientific">Rangifer tarandus platyrhynchus</name>
    <name type="common">Svalbard reindeer</name>
    <dbReference type="NCBI Taxonomy" id="3082113"/>
    <lineage>
        <taxon>Eukaryota</taxon>
        <taxon>Metazoa</taxon>
        <taxon>Chordata</taxon>
        <taxon>Craniata</taxon>
        <taxon>Vertebrata</taxon>
        <taxon>Euteleostomi</taxon>
        <taxon>Mammalia</taxon>
        <taxon>Eutheria</taxon>
        <taxon>Laurasiatheria</taxon>
        <taxon>Artiodactyla</taxon>
        <taxon>Ruminantia</taxon>
        <taxon>Pecora</taxon>
        <taxon>Cervidae</taxon>
        <taxon>Odocoileinae</taxon>
        <taxon>Rangifer</taxon>
    </lineage>
</organism>
<protein>
    <submittedName>
        <fullName evidence="1">Uncharacterized protein</fullName>
    </submittedName>
</protein>
<proteinExistence type="predicted"/>
<evidence type="ECO:0000313" key="2">
    <source>
        <dbReference type="Proteomes" id="UP001162501"/>
    </source>
</evidence>
<accession>A0ACB1MJQ7</accession>
<reference evidence="1" key="1">
    <citation type="submission" date="2025-03" db="EMBL/GenBank/DDBJ databases">
        <authorList>
            <consortium name="ELIXIR-Norway"/>
            <consortium name="Elixir Norway"/>
        </authorList>
    </citation>
    <scope>NUCLEOTIDE SEQUENCE</scope>
</reference>
<dbReference type="EMBL" id="OZ243562">
    <property type="protein sequence ID" value="CAN0500863.1"/>
    <property type="molecule type" value="Genomic_DNA"/>
</dbReference>
<evidence type="ECO:0000313" key="1">
    <source>
        <dbReference type="EMBL" id="CAN0500863.1"/>
    </source>
</evidence>